<reference evidence="1 2" key="1">
    <citation type="journal article" date="2019" name="Commun. Biol.">
        <title>The bagworm genome reveals a unique fibroin gene that provides high tensile strength.</title>
        <authorList>
            <person name="Kono N."/>
            <person name="Nakamura H."/>
            <person name="Ohtoshi R."/>
            <person name="Tomita M."/>
            <person name="Numata K."/>
            <person name="Arakawa K."/>
        </authorList>
    </citation>
    <scope>NUCLEOTIDE SEQUENCE [LARGE SCALE GENOMIC DNA]</scope>
</reference>
<organism evidence="1 2">
    <name type="scientific">Eumeta variegata</name>
    <name type="common">Bagworm moth</name>
    <name type="synonym">Eumeta japonica</name>
    <dbReference type="NCBI Taxonomy" id="151549"/>
    <lineage>
        <taxon>Eukaryota</taxon>
        <taxon>Metazoa</taxon>
        <taxon>Ecdysozoa</taxon>
        <taxon>Arthropoda</taxon>
        <taxon>Hexapoda</taxon>
        <taxon>Insecta</taxon>
        <taxon>Pterygota</taxon>
        <taxon>Neoptera</taxon>
        <taxon>Endopterygota</taxon>
        <taxon>Lepidoptera</taxon>
        <taxon>Glossata</taxon>
        <taxon>Ditrysia</taxon>
        <taxon>Tineoidea</taxon>
        <taxon>Psychidae</taxon>
        <taxon>Oiketicinae</taxon>
        <taxon>Eumeta</taxon>
    </lineage>
</organism>
<sequence length="114" mass="12471">MAFTSNNCLIRILPFHGFARVNREYVPSSFVLLDLAVDCDYIPAFDSNAAAGRGRGLYEGRGSLVYCFRAPPFAGPSADSFSVPQTDRLLRDDVIFTNITCPTPLHAKSPSVAR</sequence>
<keyword evidence="2" id="KW-1185">Reference proteome</keyword>
<dbReference type="AlphaFoldDB" id="A0A4C1T9M8"/>
<evidence type="ECO:0000313" key="2">
    <source>
        <dbReference type="Proteomes" id="UP000299102"/>
    </source>
</evidence>
<gene>
    <name evidence="1" type="ORF">EVAR_77591_1</name>
</gene>
<dbReference type="EMBL" id="BGZK01000039">
    <property type="protein sequence ID" value="GBP10188.1"/>
    <property type="molecule type" value="Genomic_DNA"/>
</dbReference>
<evidence type="ECO:0000313" key="1">
    <source>
        <dbReference type="EMBL" id="GBP10188.1"/>
    </source>
</evidence>
<proteinExistence type="predicted"/>
<protein>
    <submittedName>
        <fullName evidence="1">Uncharacterized protein</fullName>
    </submittedName>
</protein>
<comment type="caution">
    <text evidence="1">The sequence shown here is derived from an EMBL/GenBank/DDBJ whole genome shotgun (WGS) entry which is preliminary data.</text>
</comment>
<dbReference type="Proteomes" id="UP000299102">
    <property type="component" value="Unassembled WGS sequence"/>
</dbReference>
<accession>A0A4C1T9M8</accession>
<name>A0A4C1T9M8_EUMVA</name>